<name>A0A367EFF6_9ACTN</name>
<keyword evidence="2" id="KW-0030">Aminoacyl-tRNA synthetase</keyword>
<dbReference type="InterPro" id="IPR007214">
    <property type="entry name" value="YbaK/aa-tRNA-synth-assoc-dom"/>
</dbReference>
<dbReference type="InterPro" id="IPR036754">
    <property type="entry name" value="YbaK/aa-tRNA-synt-asso_dom_sf"/>
</dbReference>
<dbReference type="PANTHER" id="PTHR30411">
    <property type="entry name" value="CYTOPLASMIC PROTEIN"/>
    <property type="match status" value="1"/>
</dbReference>
<protein>
    <submittedName>
        <fullName evidence="2">YbaK/prolyl-tRNA synthetase associated domain-containing protein</fullName>
    </submittedName>
</protein>
<gene>
    <name evidence="2" type="ORF">DQ392_23200</name>
</gene>
<dbReference type="AlphaFoldDB" id="A0A367EFF6"/>
<organism evidence="2 3">
    <name type="scientific">Streptomyces reniochalinae</name>
    <dbReference type="NCBI Taxonomy" id="2250578"/>
    <lineage>
        <taxon>Bacteria</taxon>
        <taxon>Bacillati</taxon>
        <taxon>Actinomycetota</taxon>
        <taxon>Actinomycetes</taxon>
        <taxon>Kitasatosporales</taxon>
        <taxon>Streptomycetaceae</taxon>
        <taxon>Streptomyces</taxon>
    </lineage>
</organism>
<evidence type="ECO:0000313" key="3">
    <source>
        <dbReference type="Proteomes" id="UP000253507"/>
    </source>
</evidence>
<keyword evidence="3" id="KW-1185">Reference proteome</keyword>
<dbReference type="Proteomes" id="UP000253507">
    <property type="component" value="Unassembled WGS sequence"/>
</dbReference>
<accession>A0A367EFF6</accession>
<evidence type="ECO:0000313" key="2">
    <source>
        <dbReference type="EMBL" id="RCG15960.1"/>
    </source>
</evidence>
<dbReference type="EMBL" id="QOIM01000040">
    <property type="protein sequence ID" value="RCG15960.1"/>
    <property type="molecule type" value="Genomic_DNA"/>
</dbReference>
<proteinExistence type="predicted"/>
<dbReference type="PANTHER" id="PTHR30411:SF9">
    <property type="entry name" value="MULTIFUNCTIONAL SER_THR-TRNA DEACYLASE PROXP-Y"/>
    <property type="match status" value="1"/>
</dbReference>
<dbReference type="GO" id="GO:0004812">
    <property type="term" value="F:aminoacyl-tRNA ligase activity"/>
    <property type="evidence" value="ECO:0007669"/>
    <property type="project" value="UniProtKB-KW"/>
</dbReference>
<feature type="domain" description="YbaK/aminoacyl-tRNA synthetase-associated" evidence="1">
    <location>
        <begin position="57"/>
        <end position="168"/>
    </location>
</feature>
<comment type="caution">
    <text evidence="2">The sequence shown here is derived from an EMBL/GenBank/DDBJ whole genome shotgun (WGS) entry which is preliminary data.</text>
</comment>
<dbReference type="Pfam" id="PF04073">
    <property type="entry name" value="tRNA_edit"/>
    <property type="match status" value="1"/>
</dbReference>
<evidence type="ECO:0000259" key="1">
    <source>
        <dbReference type="Pfam" id="PF04073"/>
    </source>
</evidence>
<dbReference type="GO" id="GO:0002161">
    <property type="term" value="F:aminoacyl-tRNA deacylase activity"/>
    <property type="evidence" value="ECO:0007669"/>
    <property type="project" value="InterPro"/>
</dbReference>
<reference evidence="2 3" key="1">
    <citation type="submission" date="2018-06" db="EMBL/GenBank/DDBJ databases">
        <title>Streptomyces reniochalinae sp. nov. and Streptomyces diacarnus sp. nov. from marine sponges.</title>
        <authorList>
            <person name="Li L."/>
        </authorList>
    </citation>
    <scope>NUCLEOTIDE SEQUENCE [LARGE SCALE GENOMIC DNA]</scope>
    <source>
        <strain evidence="2 3">LHW50302</strain>
    </source>
</reference>
<keyword evidence="2" id="KW-0436">Ligase</keyword>
<dbReference type="OrthoDB" id="5524888at2"/>
<sequence length="182" mass="20172">MEIPGGNLRGRLDATVLGGGMNNSTYRRLMQVLVDASVDYRVIQHRGEGRTERASVLRGHALASAAKCMVVHVRQELENRHVVAVLPGDRRVDYRKLRREFGAVDVRMADRSVAEELTGCQSGCIIPFSFADDLSVVFDPSLLLPQEVYFNAARLDRSIGLKPDDLVSLVKPRIADISKAEK</sequence>
<dbReference type="Gene3D" id="3.90.960.10">
    <property type="entry name" value="YbaK/aminoacyl-tRNA synthetase-associated domain"/>
    <property type="match status" value="1"/>
</dbReference>
<dbReference type="SUPFAM" id="SSF55826">
    <property type="entry name" value="YbaK/ProRS associated domain"/>
    <property type="match status" value="1"/>
</dbReference>